<gene>
    <name evidence="1" type="ORF">SNTW_10700</name>
</gene>
<dbReference type="RefSeq" id="WP_064430143.1">
    <property type="nucleotide sequence ID" value="NZ_AP019774.1"/>
</dbReference>
<accession>A0A6J4CYY5</accession>
<dbReference type="AlphaFoldDB" id="A0A6J4CYY5"/>
<proteinExistence type="predicted"/>
<sequence length="135" mass="15463">MRLVEFKSAGVVELLTRYGQIKLKLNVESSAMLAPNALSETYVFKNDHQVITFSVCEGQGTLNPLDYPKAYHFVELDVSALEGYLLKNTMPTSLKQKELIQAYLAIYDLNIQKNTYYLTPPYFKEVEEKLLYEAP</sequence>
<protein>
    <submittedName>
        <fullName evidence="1">Uncharacterized protein</fullName>
    </submittedName>
</protein>
<evidence type="ECO:0000313" key="1">
    <source>
        <dbReference type="EMBL" id="BCD70425.1"/>
    </source>
</evidence>
<dbReference type="OrthoDB" id="5329667at2"/>
<reference evidence="1 2" key="1">
    <citation type="submission" date="2019-06" db="EMBL/GenBank/DDBJ databases">
        <title>Complete genome sequence of Helicobacter suis SNTW101c.</title>
        <authorList>
            <person name="Rimbara E."/>
            <person name="Suzuki M."/>
            <person name="Matsui H."/>
            <person name="Nakamura M."/>
            <person name="Mori S."/>
            <person name="Shibayama K."/>
        </authorList>
    </citation>
    <scope>NUCLEOTIDE SEQUENCE [LARGE SCALE GENOMIC DNA]</scope>
    <source>
        <strain evidence="1 2">SNTW101c</strain>
    </source>
</reference>
<dbReference type="Proteomes" id="UP000317935">
    <property type="component" value="Chromosome"/>
</dbReference>
<evidence type="ECO:0000313" key="2">
    <source>
        <dbReference type="Proteomes" id="UP000317935"/>
    </source>
</evidence>
<name>A0A6J4CYY5_9HELI</name>
<organism evidence="1 2">
    <name type="scientific">Helicobacter suis</name>
    <dbReference type="NCBI Taxonomy" id="104628"/>
    <lineage>
        <taxon>Bacteria</taxon>
        <taxon>Pseudomonadati</taxon>
        <taxon>Campylobacterota</taxon>
        <taxon>Epsilonproteobacteria</taxon>
        <taxon>Campylobacterales</taxon>
        <taxon>Helicobacteraceae</taxon>
        <taxon>Helicobacter</taxon>
    </lineage>
</organism>
<dbReference type="EMBL" id="AP019774">
    <property type="protein sequence ID" value="BCD70425.1"/>
    <property type="molecule type" value="Genomic_DNA"/>
</dbReference>